<dbReference type="OrthoDB" id="10691564at2759"/>
<feature type="region of interest" description="Disordered" evidence="1">
    <location>
        <begin position="1564"/>
        <end position="1585"/>
    </location>
</feature>
<feature type="compositionally biased region" description="Polar residues" evidence="1">
    <location>
        <begin position="1439"/>
        <end position="1470"/>
    </location>
</feature>
<name>A0A9R0DTT5_SPOFR</name>
<evidence type="ECO:0000256" key="1">
    <source>
        <dbReference type="SAM" id="MobiDB-lite"/>
    </source>
</evidence>
<accession>A0A9R0DTT5</accession>
<feature type="region of interest" description="Disordered" evidence="1">
    <location>
        <begin position="553"/>
        <end position="572"/>
    </location>
</feature>
<protein>
    <submittedName>
        <fullName evidence="4">Uncharacterized protein LOC126910610 isoform X1</fullName>
    </submittedName>
</protein>
<reference evidence="4" key="1">
    <citation type="submission" date="2025-08" db="UniProtKB">
        <authorList>
            <consortium name="RefSeq"/>
        </authorList>
    </citation>
    <scope>IDENTIFICATION</scope>
    <source>
        <tissue evidence="4">Whole larval tissue</tissue>
    </source>
</reference>
<keyword evidence="3" id="KW-1185">Reference proteome</keyword>
<dbReference type="RefSeq" id="XP_050553302.1">
    <property type="nucleotide sequence ID" value="XM_050697345.1"/>
</dbReference>
<proteinExistence type="predicted"/>
<feature type="region of interest" description="Disordered" evidence="1">
    <location>
        <begin position="1598"/>
        <end position="1625"/>
    </location>
</feature>
<gene>
    <name evidence="4" type="primary">LOC126910610</name>
</gene>
<evidence type="ECO:0000256" key="2">
    <source>
        <dbReference type="SAM" id="SignalP"/>
    </source>
</evidence>
<feature type="compositionally biased region" description="Polar residues" evidence="1">
    <location>
        <begin position="1568"/>
        <end position="1585"/>
    </location>
</feature>
<evidence type="ECO:0000313" key="4">
    <source>
        <dbReference type="RefSeq" id="XP_050553302.1"/>
    </source>
</evidence>
<feature type="signal peptide" evidence="2">
    <location>
        <begin position="1"/>
        <end position="21"/>
    </location>
</feature>
<dbReference type="GeneID" id="126910610"/>
<evidence type="ECO:0000313" key="3">
    <source>
        <dbReference type="Proteomes" id="UP000829999"/>
    </source>
</evidence>
<organism evidence="3 4">
    <name type="scientific">Spodoptera frugiperda</name>
    <name type="common">Fall armyworm</name>
    <dbReference type="NCBI Taxonomy" id="7108"/>
    <lineage>
        <taxon>Eukaryota</taxon>
        <taxon>Metazoa</taxon>
        <taxon>Ecdysozoa</taxon>
        <taxon>Arthropoda</taxon>
        <taxon>Hexapoda</taxon>
        <taxon>Insecta</taxon>
        <taxon>Pterygota</taxon>
        <taxon>Neoptera</taxon>
        <taxon>Endopterygota</taxon>
        <taxon>Lepidoptera</taxon>
        <taxon>Glossata</taxon>
        <taxon>Ditrysia</taxon>
        <taxon>Noctuoidea</taxon>
        <taxon>Noctuidae</taxon>
        <taxon>Amphipyrinae</taxon>
        <taxon>Spodoptera</taxon>
    </lineage>
</organism>
<feature type="region of interest" description="Disordered" evidence="1">
    <location>
        <begin position="64"/>
        <end position="92"/>
    </location>
</feature>
<keyword evidence="2" id="KW-0732">Signal</keyword>
<sequence length="1625" mass="183895">MDSARVIFMIIILQNVLDCQGISIKDQILQLLLQRSRREQESPEDLQIYVRGQASSEEFQEPFLNKATSQPTSQEGDEDFSRPVEDIMDDPPDYVAYDKPVARVIKDYYKIEQANKNKKAIIEAKLAKERELPDFPDPNYPQEDGGGPVEDPSMINMLDHAKPKRTHMEADCLFGRRGCLKRNRRYSRKRNFEVESDVELVPKASPLTFGHKIKVQPVDIFDQPSKLGDKVHLIEVGHDYKITSKSVTPFKLIELNENLEPNVEGQLVDITNNQSAHDLKRIENELFGEEFQLKPIISKKDNVTLNFLEEIFRNNHLSKTNQKLQMPVKVVESYEETTVKEDIILNKMQYLNKQLFETNRPKALQHKKENYELKRKPQPLIQIQNALYPNWSRNTSNEPTAAVTQQTLKYVTEGILPIEFSQQTEVPFTASQFFDKEPQPVPGHFQKDVEPLSSLLKPLVPEGTKINKAEQINHQLALLSPQTLQNSQGTEFTAPPQTQLNYQFQSIEKGSPIISNLPQNNIEPISSLIEETTVNESDQLMAITEANIIQSFDKENQPNPGFIPKDTEPISSLSQPLNAGDTSIYEPQQTLQNSVVTEANFPIESFQKDNQRIPGMPQKDTEPLSSLLQPIATDETSMQQSQQPIQNSESVVDPMTNSQSESQFQNVVTVANFPNQSFGKNEQNIAGFANISNPFLTGDTLVYKSQHTKDQPQQTDLMNSNVDVTTVLYETYYYDEHVEAITKKSSDKIDIMTLSSQQPYIEQNTVLTYLYQPTQNKLSQENLPESKTFTNDAQGSSTNVSYMPQTLENAKDIESTTILPEVFIDQKVVHLPKFPYDPSSNYETSVIEDNRPNESVPVAETENQLEYTTFFPKAMLDNEDSFTREAFDRENQVKLVSRQAQNQIVNEAPSPERENILMDDLNKNKMEMVQNPLQNEQVEETYQQQNFEEKKDVVAFEKNIDYTDQTFMSKVWPEPHFQQQQSAINEVQRQANLTALQGFPEDIANIPQKTSETNDNSEYMSKRQFHNDNEVAVPQAADGQFVPPTSYQPSLNENSMTAYSDYNKPQQQFHNDNEMIAPETVISEATPSISNQPMIDGYSKIAYSEYEKPQKQLYNDDKMIAPQSMVSQFLPSTSNQLIPNGNSMTVYSEYNKPQQLRNDNQMIVPETVVSEVPPSTNNQPNLNGNSMTAYSEYNKPEQLRNDNEMIAPETAVSEIQPSTNNQPIPNGNSMTTYSEYLKPQQQFYNKNTMIAPETVVSEVPPSTNNQPIPNGNSKTAYSEYNKPQQLRNDNEMVAPETAVSEIQPSTSNQPIPNGNSMTAYSDYNKPQQIHNEMIAQETVISEVPPSISNQPIPNGNSMTTYSEYNKPQQLRNDNEMVAHNEMVAPETVVSEVPPSISNEPIPNGNSMTAYSEYNKPQQLHNDNEMVAHNEMVAPETAVSEIQPSTNNQPIPNGNSMTAYSDNNKPQQQLHNDNDVIPPETVVSEIPPSISNQPISNEPQENLYNNNEAIAPQAVVSQFAPLPNRQPSFNENSNTAYSVHNNSNSKQQFFNDNKMIAQQTVVSPFASPPSRQQSFNGNSNIVYSGYNKPQQQFRNDIDVPAPQTVVSQYAPPPSDQPSFNGNSNID</sequence>
<feature type="chain" id="PRO_5040146739" evidence="2">
    <location>
        <begin position="22"/>
        <end position="1625"/>
    </location>
</feature>
<dbReference type="Proteomes" id="UP000829999">
    <property type="component" value="Chromosome 12"/>
</dbReference>
<feature type="region of interest" description="Disordered" evidence="1">
    <location>
        <begin position="1438"/>
        <end position="1474"/>
    </location>
</feature>
<feature type="region of interest" description="Disordered" evidence="1">
    <location>
        <begin position="132"/>
        <end position="153"/>
    </location>
</feature>
<feature type="compositionally biased region" description="Polar residues" evidence="1">
    <location>
        <begin position="1615"/>
        <end position="1625"/>
    </location>
</feature>